<evidence type="ECO:0000259" key="2">
    <source>
        <dbReference type="Pfam" id="PF04447"/>
    </source>
</evidence>
<feature type="region of interest" description="Disordered" evidence="1">
    <location>
        <begin position="170"/>
        <end position="189"/>
    </location>
</feature>
<evidence type="ECO:0000313" key="3">
    <source>
        <dbReference type="EMBL" id="AGH31492.1"/>
    </source>
</evidence>
<dbReference type="Proteomes" id="UP000201389">
    <property type="component" value="Segment"/>
</dbReference>
<proteinExistence type="predicted"/>
<dbReference type="InterPro" id="IPR007538">
    <property type="entry name" value="dATP/dGTP_dipphydrolase_MazZ"/>
</dbReference>
<reference evidence="3 4" key="1">
    <citation type="submission" date="2010-10" db="EMBL/GenBank/DDBJ databases">
        <title>The Genome Sequence of Loktanella phage pCB2051-A.</title>
        <authorList>
            <consortium name="The Broad Institute Genome Sequencing Platform"/>
            <person name="Henn M.R."/>
            <person name="Buchan A."/>
            <person name="Levin J."/>
            <person name="Malboeuf C."/>
            <person name="Casali M."/>
            <person name="Russ C."/>
            <person name="Lennon N."/>
            <person name="Chapman S.B."/>
            <person name="Erlich R."/>
            <person name="Young S.K."/>
            <person name="Yandava C."/>
            <person name="Zeng Q."/>
            <person name="Alvarado L."/>
            <person name="Anderson S."/>
            <person name="Berlin A."/>
            <person name="Chen Z."/>
            <person name="Freedman E."/>
            <person name="Gellesch M."/>
            <person name="Goldberg J."/>
            <person name="Green L."/>
            <person name="Griggs A."/>
            <person name="Gujja S."/>
            <person name="Heilman E.R."/>
            <person name="Heiman D."/>
            <person name="Hollinger A."/>
            <person name="Howarth C."/>
            <person name="Larson L."/>
            <person name="Mehta T."/>
            <person name="Pearson M."/>
            <person name="Roberts A."/>
            <person name="Ryan E."/>
            <person name="Saif S."/>
            <person name="Shea T."/>
            <person name="Shenoy N."/>
            <person name="Sisk P."/>
            <person name="Stolte C."/>
            <person name="Sykes S."/>
            <person name="White J."/>
            <person name="Haas B."/>
            <person name="Nusbaum C."/>
            <person name="Birren B."/>
        </authorList>
    </citation>
    <scope>NUCLEOTIDE SEQUENCE [LARGE SCALE GENOMIC DNA]</scope>
    <source>
        <strain evidence="4">pCB2051-A</strain>
    </source>
</reference>
<name>M4R1A4_9CAUD</name>
<dbReference type="GeneID" id="15011525"/>
<accession>M4R1A4</accession>
<dbReference type="Pfam" id="PF04447">
    <property type="entry name" value="dATP-dGTP_PPHyd"/>
    <property type="match status" value="1"/>
</dbReference>
<dbReference type="RefSeq" id="YP_007674952.1">
    <property type="nucleotide sequence ID" value="NC_020853.1"/>
</dbReference>
<feature type="compositionally biased region" description="Basic and acidic residues" evidence="1">
    <location>
        <begin position="180"/>
        <end position="189"/>
    </location>
</feature>
<keyword evidence="4" id="KW-1185">Reference proteome</keyword>
<evidence type="ECO:0000313" key="4">
    <source>
        <dbReference type="Proteomes" id="UP000201389"/>
    </source>
</evidence>
<gene>
    <name evidence="3" type="ORF">LOKG_00056</name>
</gene>
<sequence>MMDDANKTVGPENPTPDMNRYIGVNKLGEMAMVADAADGQLAQFSDMESPFSLGWWKFPLGTFTEAIIGDFTIPNTLMMRHRRWEVAAFGDRFARNGIGNLRHAVKEIEGEIIPLLEEKQDIGEICDYRGLCGEFADVFLLLLGAMYRSPVIFGDVIVAMEEKLPVLESRTYPQMPEGEASEHIRDADE</sequence>
<organism evidence="3 4">
    <name type="scientific">Loktanella phage pCB2051-A</name>
    <dbReference type="NCBI Taxonomy" id="754044"/>
    <lineage>
        <taxon>Viruses</taxon>
        <taxon>Duplodnaviria</taxon>
        <taxon>Heunggongvirae</taxon>
        <taxon>Uroviricota</taxon>
        <taxon>Caudoviricetes</taxon>
        <taxon>Casjensviridae</taxon>
        <taxon>Broinstvirus</taxon>
        <taxon>Broinstvirus pCB2051A</taxon>
    </lineage>
</organism>
<feature type="domain" description="dATP/dGTP diphosphohydrolase MazZ" evidence="2">
    <location>
        <begin position="133"/>
        <end position="187"/>
    </location>
</feature>
<protein>
    <recommendedName>
        <fullName evidence="2">dATP/dGTP diphosphohydrolase MazZ domain-containing protein</fullName>
    </recommendedName>
</protein>
<dbReference type="EMBL" id="HQ632859">
    <property type="protein sequence ID" value="AGH31492.1"/>
    <property type="molecule type" value="Genomic_DNA"/>
</dbReference>
<dbReference type="KEGG" id="vg:15011525"/>
<evidence type="ECO:0000256" key="1">
    <source>
        <dbReference type="SAM" id="MobiDB-lite"/>
    </source>
</evidence>